<evidence type="ECO:0000313" key="5">
    <source>
        <dbReference type="Proteomes" id="UP000192738"/>
    </source>
</evidence>
<dbReference type="Proteomes" id="UP000192738">
    <property type="component" value="Unassembled WGS sequence"/>
</dbReference>
<dbReference type="RefSeq" id="WP_084575892.1">
    <property type="nucleotide sequence ID" value="NZ_CP155572.1"/>
</dbReference>
<evidence type="ECO:0000313" key="4">
    <source>
        <dbReference type="EMBL" id="SMC76899.1"/>
    </source>
</evidence>
<keyword evidence="3" id="KW-1133">Transmembrane helix</keyword>
<feature type="compositionally biased region" description="Basic and acidic residues" evidence="2">
    <location>
        <begin position="11"/>
        <end position="21"/>
    </location>
</feature>
<keyword evidence="5" id="KW-1185">Reference proteome</keyword>
<sequence>MPPKKPPASGRGRDVSSGEKAEVRYFKGEEQFERWRKEFVQNQENELKLAAVSILSYEPADYEALLVREEFRELKLTDYSHLIGKAITKAEAKYFYPIAVRGAALIGLLGVLVILFSPVMLLIMAALGTAAAVSLYFTIKDRDEEIKRAGQEAAEEIAFRNEQERVEYEEAKNKHEEEEETRIALIEKLLSGDPSAVRSRLDEVLHNIKLPVVVDVDIDFHVNIPLVKVWLPPKAVIPRQTCEMLPSGRIQYQDKDSRVFNKQHFELCAAILLQVVSTILANIPSFEEAYAAGIVKSEFSDDCVLAIKVPREKIENINRASNAIAAVQALDAVYECDTSLVLYPVELLYPPEWEGLEQQLLKSLRVRIFK</sequence>
<evidence type="ECO:0000256" key="2">
    <source>
        <dbReference type="SAM" id="MobiDB-lite"/>
    </source>
</evidence>
<accession>A0A1W2BVH6</accession>
<dbReference type="AlphaFoldDB" id="A0A1W2BVH6"/>
<evidence type="ECO:0000256" key="3">
    <source>
        <dbReference type="SAM" id="Phobius"/>
    </source>
</evidence>
<proteinExistence type="predicted"/>
<keyword evidence="3" id="KW-0472">Membrane</keyword>
<protein>
    <submittedName>
        <fullName evidence="4">Uncharacterized protein</fullName>
    </submittedName>
</protein>
<dbReference type="STRING" id="112901.SAMN04488500_108197"/>
<feature type="region of interest" description="Disordered" evidence="2">
    <location>
        <begin position="1"/>
        <end position="21"/>
    </location>
</feature>
<reference evidence="4 5" key="1">
    <citation type="submission" date="2017-04" db="EMBL/GenBank/DDBJ databases">
        <authorList>
            <person name="Afonso C.L."/>
            <person name="Miller P.J."/>
            <person name="Scott M.A."/>
            <person name="Spackman E."/>
            <person name="Goraichik I."/>
            <person name="Dimitrov K.M."/>
            <person name="Suarez D.L."/>
            <person name="Swayne D.E."/>
        </authorList>
    </citation>
    <scope>NUCLEOTIDE SEQUENCE [LARGE SCALE GENOMIC DNA]</scope>
    <source>
        <strain evidence="4 5">DSM 5090</strain>
    </source>
</reference>
<organism evidence="4 5">
    <name type="scientific">Sporomusa malonica</name>
    <dbReference type="NCBI Taxonomy" id="112901"/>
    <lineage>
        <taxon>Bacteria</taxon>
        <taxon>Bacillati</taxon>
        <taxon>Bacillota</taxon>
        <taxon>Negativicutes</taxon>
        <taxon>Selenomonadales</taxon>
        <taxon>Sporomusaceae</taxon>
        <taxon>Sporomusa</taxon>
    </lineage>
</organism>
<feature type="transmembrane region" description="Helical" evidence="3">
    <location>
        <begin position="94"/>
        <end position="115"/>
    </location>
</feature>
<keyword evidence="1" id="KW-0175">Coiled coil</keyword>
<feature type="transmembrane region" description="Helical" evidence="3">
    <location>
        <begin position="121"/>
        <end position="139"/>
    </location>
</feature>
<gene>
    <name evidence="4" type="ORF">SAMN04488500_108197</name>
</gene>
<keyword evidence="3" id="KW-0812">Transmembrane</keyword>
<dbReference type="OrthoDB" id="1675889at2"/>
<feature type="coiled-coil region" evidence="1">
    <location>
        <begin position="154"/>
        <end position="188"/>
    </location>
</feature>
<dbReference type="EMBL" id="FWXI01000008">
    <property type="protein sequence ID" value="SMC76899.1"/>
    <property type="molecule type" value="Genomic_DNA"/>
</dbReference>
<evidence type="ECO:0000256" key="1">
    <source>
        <dbReference type="SAM" id="Coils"/>
    </source>
</evidence>
<name>A0A1W2BVH6_9FIRM</name>